<keyword evidence="1" id="KW-0732">Signal</keyword>
<name>A0A540WWV1_9BACT</name>
<dbReference type="RefSeq" id="WP_141645344.1">
    <property type="nucleotide sequence ID" value="NZ_VIFM01000119.1"/>
</dbReference>
<dbReference type="AlphaFoldDB" id="A0A540WWV1"/>
<evidence type="ECO:0000313" key="2">
    <source>
        <dbReference type="EMBL" id="TQF12914.1"/>
    </source>
</evidence>
<dbReference type="SUPFAM" id="SSF159501">
    <property type="entry name" value="EreA/ChaN-like"/>
    <property type="match status" value="1"/>
</dbReference>
<feature type="signal peptide" evidence="1">
    <location>
        <begin position="1"/>
        <end position="19"/>
    </location>
</feature>
<comment type="caution">
    <text evidence="2">The sequence shown here is derived from an EMBL/GenBank/DDBJ whole genome shotgun (WGS) entry which is preliminary data.</text>
</comment>
<dbReference type="GO" id="GO:0046677">
    <property type="term" value="P:response to antibiotic"/>
    <property type="evidence" value="ECO:0007669"/>
    <property type="project" value="InterPro"/>
</dbReference>
<dbReference type="Pfam" id="PF05139">
    <property type="entry name" value="Erythro_esteras"/>
    <property type="match status" value="1"/>
</dbReference>
<evidence type="ECO:0000256" key="1">
    <source>
        <dbReference type="SAM" id="SignalP"/>
    </source>
</evidence>
<feature type="chain" id="PRO_5022164309" evidence="1">
    <location>
        <begin position="20"/>
        <end position="415"/>
    </location>
</feature>
<dbReference type="Gene3D" id="3.30.1870.10">
    <property type="entry name" value="EreA-like, domain 2"/>
    <property type="match status" value="1"/>
</dbReference>
<dbReference type="InterPro" id="IPR052036">
    <property type="entry name" value="Hydrolase/PRTase-associated"/>
</dbReference>
<evidence type="ECO:0000313" key="3">
    <source>
        <dbReference type="Proteomes" id="UP000315369"/>
    </source>
</evidence>
<dbReference type="PANTHER" id="PTHR31299:SF0">
    <property type="entry name" value="ESTERASE, PUTATIVE (AFU_ORTHOLOGUE AFUA_1G05850)-RELATED"/>
    <property type="match status" value="1"/>
</dbReference>
<dbReference type="PANTHER" id="PTHR31299">
    <property type="entry name" value="ESTERASE, PUTATIVE (AFU_ORTHOLOGUE AFUA_1G05850)-RELATED"/>
    <property type="match status" value="1"/>
</dbReference>
<proteinExistence type="predicted"/>
<dbReference type="InterPro" id="IPR007815">
    <property type="entry name" value="Emycin_Estase"/>
</dbReference>
<dbReference type="OrthoDB" id="5949900at2"/>
<gene>
    <name evidence="2" type="ORF">FJV41_26500</name>
</gene>
<keyword evidence="3" id="KW-1185">Reference proteome</keyword>
<dbReference type="Proteomes" id="UP000315369">
    <property type="component" value="Unassembled WGS sequence"/>
</dbReference>
<reference evidence="2 3" key="1">
    <citation type="submission" date="2019-06" db="EMBL/GenBank/DDBJ databases">
        <authorList>
            <person name="Livingstone P."/>
            <person name="Whitworth D."/>
        </authorList>
    </citation>
    <scope>NUCLEOTIDE SEQUENCE [LARGE SCALE GENOMIC DNA]</scope>
    <source>
        <strain evidence="2 3">AM401</strain>
    </source>
</reference>
<accession>A0A540WWV1</accession>
<dbReference type="Gene3D" id="1.20.1440.30">
    <property type="entry name" value="Biosynthetic Protein domain"/>
    <property type="match status" value="1"/>
</dbReference>
<dbReference type="Gene3D" id="3.40.1660.10">
    <property type="entry name" value="EreA-like (biosynthetic domain)"/>
    <property type="match status" value="1"/>
</dbReference>
<sequence>MRFLLLLLSLFLSSCASLARGVAEQGDAVASDADRIVRDLCDKQLALLGEESHHGNGRSIAFKAELTRRLVEECQYDAFFIETGIYDFLHLQVLREAGQPVSENLVATAIGGMWANQEMAPLIPFLSERLKAGTLIAGGIDDQINRGTYAQREMARELIPFLEGPRQAACGEEIERNMSWKYDDAHPYTAEHMKFILGCWTELGAVLSRPGVAVTPRARGQLQMVRSLERNYTRQVAAMSRAPDASGGTWSWSDFDDRSRSMFMNLEWHLAQSARPRKAIVWLATVHAAKDLKGLDADTRHGTSFGSYVQEKFGARAFVLGFSARSGSYSIGSTPRTNSLAPARDDSLEGWAFSGHTGDTRYLDGSQLRDFGPRVARPLNYAWMTAPWATVMDGLLIFREEAPPRPVTRASPAPH</sequence>
<dbReference type="PROSITE" id="PS51257">
    <property type="entry name" value="PROKAR_LIPOPROTEIN"/>
    <property type="match status" value="1"/>
</dbReference>
<dbReference type="EMBL" id="VIFM01000119">
    <property type="protein sequence ID" value="TQF12914.1"/>
    <property type="molecule type" value="Genomic_DNA"/>
</dbReference>
<protein>
    <submittedName>
        <fullName evidence="2">Erythromycin esterase</fullName>
    </submittedName>
</protein>
<organism evidence="2 3">
    <name type="scientific">Myxococcus llanfairpwllgwyngyllgogerychwyrndrobwllllantysiliogogogochensis</name>
    <dbReference type="NCBI Taxonomy" id="2590453"/>
    <lineage>
        <taxon>Bacteria</taxon>
        <taxon>Pseudomonadati</taxon>
        <taxon>Myxococcota</taxon>
        <taxon>Myxococcia</taxon>
        <taxon>Myxococcales</taxon>
        <taxon>Cystobacterineae</taxon>
        <taxon>Myxococcaceae</taxon>
        <taxon>Myxococcus</taxon>
    </lineage>
</organism>